<feature type="domain" description="Pyridoxamine 5'-phosphate oxidase N-terminal" evidence="1">
    <location>
        <begin position="4"/>
        <end position="122"/>
    </location>
</feature>
<accession>A0ABS6TG45</accession>
<comment type="caution">
    <text evidence="2">The sequence shown here is derived from an EMBL/GenBank/DDBJ whole genome shotgun (WGS) entry which is preliminary data.</text>
</comment>
<evidence type="ECO:0000313" key="2">
    <source>
        <dbReference type="EMBL" id="MBV7391921.1"/>
    </source>
</evidence>
<gene>
    <name evidence="2" type="ORF">KUA55_14630</name>
</gene>
<reference evidence="2 3" key="1">
    <citation type="submission" date="2021-06" db="EMBL/GenBank/DDBJ databases">
        <title>Enterococcus alishanensis sp. nov., a novel lactic acid bacterium isolated from fresh coffee beans.</title>
        <authorList>
            <person name="Chen Y.-S."/>
        </authorList>
    </citation>
    <scope>NUCLEOTIDE SEQUENCE [LARGE SCALE GENOMIC DNA]</scope>
    <source>
        <strain evidence="2 3">ALS3</strain>
    </source>
</reference>
<organism evidence="2 3">
    <name type="scientific">Enterococcus alishanensis</name>
    <dbReference type="NCBI Taxonomy" id="1303817"/>
    <lineage>
        <taxon>Bacteria</taxon>
        <taxon>Bacillati</taxon>
        <taxon>Bacillota</taxon>
        <taxon>Bacilli</taxon>
        <taxon>Lactobacillales</taxon>
        <taxon>Enterococcaceae</taxon>
        <taxon>Enterococcus</taxon>
    </lineage>
</organism>
<dbReference type="EMBL" id="JAHUZB010000006">
    <property type="protein sequence ID" value="MBV7391921.1"/>
    <property type="molecule type" value="Genomic_DNA"/>
</dbReference>
<name>A0ABS6TG45_9ENTE</name>
<evidence type="ECO:0000259" key="1">
    <source>
        <dbReference type="Pfam" id="PF01243"/>
    </source>
</evidence>
<dbReference type="RefSeq" id="WP_218327128.1">
    <property type="nucleotide sequence ID" value="NZ_JAHUZB010000006.1"/>
</dbReference>
<dbReference type="InterPro" id="IPR011576">
    <property type="entry name" value="Pyridox_Oxase_N"/>
</dbReference>
<evidence type="ECO:0000313" key="3">
    <source>
        <dbReference type="Proteomes" id="UP000774130"/>
    </source>
</evidence>
<dbReference type="Proteomes" id="UP000774130">
    <property type="component" value="Unassembled WGS sequence"/>
</dbReference>
<protein>
    <submittedName>
        <fullName evidence="2">Pyridoxamine 5'-phosphate oxidase family protein</fullName>
    </submittedName>
</protein>
<dbReference type="PANTHER" id="PTHR40660">
    <property type="entry name" value="5'-PHOSPHATE OXIDASE PUTATIVE DOMAIN-CONTAINING PROTEIN-RELATED"/>
    <property type="match status" value="1"/>
</dbReference>
<proteinExistence type="predicted"/>
<dbReference type="Pfam" id="PF01243">
    <property type="entry name" value="PNPOx_N"/>
    <property type="match status" value="1"/>
</dbReference>
<dbReference type="PANTHER" id="PTHR40660:SF1">
    <property type="entry name" value="5'-PHOSPHATE OXIDASE PUTATIVE DOMAIN-CONTAINING PROTEIN-RELATED"/>
    <property type="match status" value="1"/>
</dbReference>
<keyword evidence="3" id="KW-1185">Reference proteome</keyword>
<sequence length="134" mass="14631">MATLTQEMKDMIGAQLSFIATTDATGYPQIGPKGTLRVLDDHHLIYNEHTGKQAWQNVQVNPRVVVATVDHPKFKGFRFEGPVEIHTDDEIFAAAKKFAADSGHLPEPKAAIVVDITKIYLLDAGPHAGDLIEG</sequence>